<dbReference type="EMBL" id="JAUHTC010000091">
    <property type="protein sequence ID" value="MDN4521417.1"/>
    <property type="molecule type" value="Genomic_DNA"/>
</dbReference>
<protein>
    <submittedName>
        <fullName evidence="1">DUF2742 domain-containing protein</fullName>
    </submittedName>
</protein>
<accession>A0ABT8HM81</accession>
<comment type="caution">
    <text evidence="1">The sequence shown here is derived from an EMBL/GenBank/DDBJ whole genome shotgun (WGS) entry which is preliminary data.</text>
</comment>
<keyword evidence="2" id="KW-1185">Reference proteome</keyword>
<sequence length="110" mass="12218">MTEQQMDARPGSGAGASREVSFYPVYQLLSPLLGDPSLIPGTPVWAALDDTDPVKWQAILWAAMWWAVAEDARQEAIAEAGEEISAAEDWALASRRFLRRREIDAMRRAS</sequence>
<evidence type="ECO:0000313" key="2">
    <source>
        <dbReference type="Proteomes" id="UP001172687"/>
    </source>
</evidence>
<evidence type="ECO:0000313" key="1">
    <source>
        <dbReference type="EMBL" id="MDN4521417.1"/>
    </source>
</evidence>
<dbReference type="RefSeq" id="WP_301161812.1">
    <property type="nucleotide sequence ID" value="NZ_JAUHTC010000091.1"/>
</dbReference>
<organism evidence="1 2">
    <name type="scientific">Mycolicibacterium austroafricanum</name>
    <name type="common">Mycobacterium austroafricanum</name>
    <dbReference type="NCBI Taxonomy" id="39687"/>
    <lineage>
        <taxon>Bacteria</taxon>
        <taxon>Bacillati</taxon>
        <taxon>Actinomycetota</taxon>
        <taxon>Actinomycetes</taxon>
        <taxon>Mycobacteriales</taxon>
        <taxon>Mycobacteriaceae</taxon>
        <taxon>Mycolicibacterium</taxon>
    </lineage>
</organism>
<reference evidence="1" key="1">
    <citation type="submission" date="2023-07" db="EMBL/GenBank/DDBJ databases">
        <title>Degradation of tert-butanol by M. austroafricanum TBA100.</title>
        <authorList>
            <person name="Helbich S."/>
            <person name="Vainshtein Y."/>
        </authorList>
    </citation>
    <scope>NUCLEOTIDE SEQUENCE</scope>
    <source>
        <strain evidence="1">TBA100</strain>
    </source>
</reference>
<dbReference type="Pfam" id="PF10888">
    <property type="entry name" value="DUF2742"/>
    <property type="match status" value="1"/>
</dbReference>
<name>A0ABT8HM81_MYCAO</name>
<proteinExistence type="predicted"/>
<dbReference type="Proteomes" id="UP001172687">
    <property type="component" value="Unassembled WGS sequence"/>
</dbReference>
<gene>
    <name evidence="1" type="ORF">QYF68_26865</name>
</gene>
<dbReference type="InterPro" id="IPR024384">
    <property type="entry name" value="DUF2742"/>
</dbReference>